<evidence type="ECO:0000259" key="1">
    <source>
        <dbReference type="Pfam" id="PF20150"/>
    </source>
</evidence>
<dbReference type="PANTHER" id="PTHR35910:SF6">
    <property type="entry name" value="2EXR DOMAIN-CONTAINING PROTEIN"/>
    <property type="match status" value="1"/>
</dbReference>
<dbReference type="PANTHER" id="PTHR35910">
    <property type="entry name" value="2EXR DOMAIN-CONTAINING PROTEIN"/>
    <property type="match status" value="1"/>
</dbReference>
<evidence type="ECO:0000313" key="2">
    <source>
        <dbReference type="EMBL" id="THV46338.1"/>
    </source>
</evidence>
<dbReference type="Proteomes" id="UP000308671">
    <property type="component" value="Unassembled WGS sequence"/>
</dbReference>
<gene>
    <name evidence="2" type="ORF">BGAL_0394g00050</name>
</gene>
<sequence length="303" mass="34776">MATLSMFTNFADLPTEVRQLILRFACCQQRNIDVSYRSLREGDNNVGKRSSYSVYSGAPMITYTKPPTILHVNREFREEALKYYSYVDFSHEVFGGPMEGSQLYINWKIDRLCFSSMIDFMIHSGGLYDAGTIISAIKVRKICLKNGLKYLGWNIGDIESLGTAKNYNSLALKSTEMMRTLPWSHKIDDFVIFHNKGTENSNSRREIVEFGSTPLISRENKTWLHGMHFNTVGNDFQAENISPGLGALFLDQLDDLDQRWWSEHKFLGQETTMHAFEQGREARKAVNRIRLICKVEKVEPATI</sequence>
<evidence type="ECO:0000313" key="3">
    <source>
        <dbReference type="Proteomes" id="UP000308671"/>
    </source>
</evidence>
<dbReference type="OrthoDB" id="3502231at2759"/>
<keyword evidence="3" id="KW-1185">Reference proteome</keyword>
<organism evidence="2 3">
    <name type="scientific">Botrytis galanthina</name>
    <dbReference type="NCBI Taxonomy" id="278940"/>
    <lineage>
        <taxon>Eukaryota</taxon>
        <taxon>Fungi</taxon>
        <taxon>Dikarya</taxon>
        <taxon>Ascomycota</taxon>
        <taxon>Pezizomycotina</taxon>
        <taxon>Leotiomycetes</taxon>
        <taxon>Helotiales</taxon>
        <taxon>Sclerotiniaceae</taxon>
        <taxon>Botrytis</taxon>
    </lineage>
</organism>
<comment type="caution">
    <text evidence="2">The sequence shown here is derived from an EMBL/GenBank/DDBJ whole genome shotgun (WGS) entry which is preliminary data.</text>
</comment>
<reference evidence="2 3" key="1">
    <citation type="submission" date="2017-12" db="EMBL/GenBank/DDBJ databases">
        <title>Comparative genomics of Botrytis spp.</title>
        <authorList>
            <person name="Valero-Jimenez C.A."/>
            <person name="Tapia P."/>
            <person name="Veloso J."/>
            <person name="Silva-Moreno E."/>
            <person name="Staats M."/>
            <person name="Valdes J.H."/>
            <person name="Van Kan J.A.L."/>
        </authorList>
    </citation>
    <scope>NUCLEOTIDE SEQUENCE [LARGE SCALE GENOMIC DNA]</scope>
    <source>
        <strain evidence="2 3">MUCL435</strain>
    </source>
</reference>
<name>A0A4S8QNA6_9HELO</name>
<protein>
    <recommendedName>
        <fullName evidence="1">2EXR domain-containing protein</fullName>
    </recommendedName>
</protein>
<feature type="domain" description="2EXR" evidence="1">
    <location>
        <begin position="7"/>
        <end position="112"/>
    </location>
</feature>
<dbReference type="EMBL" id="PQXL01000394">
    <property type="protein sequence ID" value="THV46338.1"/>
    <property type="molecule type" value="Genomic_DNA"/>
</dbReference>
<dbReference type="AlphaFoldDB" id="A0A4S8QNA6"/>
<accession>A0A4S8QNA6</accession>
<proteinExistence type="predicted"/>
<dbReference type="InterPro" id="IPR045518">
    <property type="entry name" value="2EXR"/>
</dbReference>
<dbReference type="Pfam" id="PF20150">
    <property type="entry name" value="2EXR"/>
    <property type="match status" value="1"/>
</dbReference>